<evidence type="ECO:0000259" key="2">
    <source>
        <dbReference type="Pfam" id="PF17667"/>
    </source>
</evidence>
<dbReference type="EMBL" id="BPQB01000024">
    <property type="protein sequence ID" value="GJE91987.1"/>
    <property type="molecule type" value="Genomic_DNA"/>
</dbReference>
<dbReference type="SUPFAM" id="SSF56112">
    <property type="entry name" value="Protein kinase-like (PK-like)"/>
    <property type="match status" value="1"/>
</dbReference>
<dbReference type="Pfam" id="PF17667">
    <property type="entry name" value="Pkinase_fungal"/>
    <property type="match status" value="1"/>
</dbReference>
<dbReference type="PANTHER" id="PTHR38248:SF2">
    <property type="entry name" value="FUNK1 11"/>
    <property type="match status" value="1"/>
</dbReference>
<evidence type="ECO:0000313" key="3">
    <source>
        <dbReference type="EMBL" id="GJE91987.1"/>
    </source>
</evidence>
<feature type="domain" description="Fungal-type protein kinase" evidence="2">
    <location>
        <begin position="286"/>
        <end position="630"/>
    </location>
</feature>
<dbReference type="PANTHER" id="PTHR38248">
    <property type="entry name" value="FUNK1 6"/>
    <property type="match status" value="1"/>
</dbReference>
<feature type="region of interest" description="Disordered" evidence="1">
    <location>
        <begin position="190"/>
        <end position="230"/>
    </location>
</feature>
<dbReference type="InterPro" id="IPR011009">
    <property type="entry name" value="Kinase-like_dom_sf"/>
</dbReference>
<organism evidence="3 4">
    <name type="scientific">Phanerochaete sordida</name>
    <dbReference type="NCBI Taxonomy" id="48140"/>
    <lineage>
        <taxon>Eukaryota</taxon>
        <taxon>Fungi</taxon>
        <taxon>Dikarya</taxon>
        <taxon>Basidiomycota</taxon>
        <taxon>Agaricomycotina</taxon>
        <taxon>Agaricomycetes</taxon>
        <taxon>Polyporales</taxon>
        <taxon>Phanerochaetaceae</taxon>
        <taxon>Phanerochaete</taxon>
    </lineage>
</organism>
<feature type="region of interest" description="Disordered" evidence="1">
    <location>
        <begin position="152"/>
        <end position="174"/>
    </location>
</feature>
<keyword evidence="4" id="KW-1185">Reference proteome</keyword>
<feature type="region of interest" description="Disordered" evidence="1">
    <location>
        <begin position="752"/>
        <end position="819"/>
    </location>
</feature>
<sequence>MLPLDGPSLGLVPPQEFLNRFMYTELGGDSESQSAPPVDFTEVSLGEDVPQRAKLLIATLERSKVCPAVRLFLTRTKKQKQKLGDGKASQEAHQSAAAAPDDLVPVLGVRTQPKASRGTRKKRNVVEYCDFATYLLGVDIRHDVDEDPYLTREEIEAPPPQDSDSRPPADAGEQNEEFGVLVAPVVEPEEAMTDQPQIQSDGPDSDPGRAAGTCREGTPADGPSSRLRGATDTVELAPTLAATQIVNRDPKPAAQSAPRRILLERTTPAGERSRGSLLSHVQAQVSRQHRRFLFHLVLFGRFARFLRFDHSGALISERFDYVADSALLVQFFARFAAMTDAERGWDTTVLRASCAETELFADAVRRMLAEAKAGTTADGRHARELPHAERTLDDEGTYPTWKVRVANEATGATTELVVRRPFAGDGSHMGRATRAYVAYDLQEKRLVFFKDSWRSVLPYMYPEFQIFRELEAVHVPNVPAVHYGGDVRDDGGGLHETLTNAVAAEEPQWRVGIYGFWPHIHHRIVQDIVYPLRTLRGEREFLQAIHDALCALQKAYETLKIMHRDFSYVNIMITSDGQGVLNDWDHAGKKHPRAMGIGAWQFMSIRLLYKPLSSNTIADDVEGAFWTLLYGVLSHFVPPAESLPLRRHIFFQTSVGKDGLAVGGRNKRAFLLEGGVEKINFPSAALRELVCESARDWRKFHLAQDTFVRSGTSPSDIENVKATIRELQRPSYWVDKFAHTLQKFPASLQEHTVPQHGTSIQPLDGPQNPVPLPAVGDVPGSSVGGKRKASADESADGPGGCYDAQHPRRSKRLRDLGKQ</sequence>
<dbReference type="OrthoDB" id="2739948at2759"/>
<accession>A0A9P3GA15</accession>
<feature type="compositionally biased region" description="Polar residues" evidence="1">
    <location>
        <begin position="752"/>
        <end position="761"/>
    </location>
</feature>
<proteinExistence type="predicted"/>
<evidence type="ECO:0000313" key="4">
    <source>
        <dbReference type="Proteomes" id="UP000703269"/>
    </source>
</evidence>
<dbReference type="InterPro" id="IPR040976">
    <property type="entry name" value="Pkinase_fungal"/>
</dbReference>
<feature type="region of interest" description="Disordered" evidence="1">
    <location>
        <begin position="80"/>
        <end position="101"/>
    </location>
</feature>
<evidence type="ECO:0000256" key="1">
    <source>
        <dbReference type="SAM" id="MobiDB-lite"/>
    </source>
</evidence>
<gene>
    <name evidence="3" type="ORF">PsYK624_081400</name>
</gene>
<dbReference type="AlphaFoldDB" id="A0A9P3GA15"/>
<dbReference type="Proteomes" id="UP000703269">
    <property type="component" value="Unassembled WGS sequence"/>
</dbReference>
<comment type="caution">
    <text evidence="3">The sequence shown here is derived from an EMBL/GenBank/DDBJ whole genome shotgun (WGS) entry which is preliminary data.</text>
</comment>
<reference evidence="3 4" key="1">
    <citation type="submission" date="2021-08" db="EMBL/GenBank/DDBJ databases">
        <title>Draft Genome Sequence of Phanerochaete sordida strain YK-624.</title>
        <authorList>
            <person name="Mori T."/>
            <person name="Dohra H."/>
            <person name="Suzuki T."/>
            <person name="Kawagishi H."/>
            <person name="Hirai H."/>
        </authorList>
    </citation>
    <scope>NUCLEOTIDE SEQUENCE [LARGE SCALE GENOMIC DNA]</scope>
    <source>
        <strain evidence="3 4">YK-624</strain>
    </source>
</reference>
<name>A0A9P3GA15_9APHY</name>
<feature type="region of interest" description="Disordered" evidence="1">
    <location>
        <begin position="245"/>
        <end position="275"/>
    </location>
</feature>
<protein>
    <recommendedName>
        <fullName evidence="2">Fungal-type protein kinase domain-containing protein</fullName>
    </recommendedName>
</protein>